<reference evidence="1" key="1">
    <citation type="submission" date="2021-01" db="EMBL/GenBank/DDBJ databases">
        <authorList>
            <person name="Corre E."/>
            <person name="Pelletier E."/>
            <person name="Niang G."/>
            <person name="Scheremetjew M."/>
            <person name="Finn R."/>
            <person name="Kale V."/>
            <person name="Holt S."/>
            <person name="Cochrane G."/>
            <person name="Meng A."/>
            <person name="Brown T."/>
            <person name="Cohen L."/>
        </authorList>
    </citation>
    <scope>NUCLEOTIDE SEQUENCE</scope>
    <source>
        <strain evidence="1">SAG 11-49</strain>
    </source>
</reference>
<dbReference type="SUPFAM" id="SSF53254">
    <property type="entry name" value="Phosphoglycerate mutase-like"/>
    <property type="match status" value="1"/>
</dbReference>
<dbReference type="Gene3D" id="3.40.50.1240">
    <property type="entry name" value="Phosphoglycerate mutase-like"/>
    <property type="match status" value="1"/>
</dbReference>
<dbReference type="InterPro" id="IPR013078">
    <property type="entry name" value="His_Pase_superF_clade-1"/>
</dbReference>
<dbReference type="PANTHER" id="PTHR16469">
    <property type="entry name" value="UBIQUITIN-ASSOCIATED AND SH3 DOMAIN-CONTAINING BA-RELATED"/>
    <property type="match status" value="1"/>
</dbReference>
<protein>
    <recommendedName>
        <fullName evidence="2">Phosphoglycerate mutase-like protein</fullName>
    </recommendedName>
</protein>
<dbReference type="EMBL" id="HBFB01011226">
    <property type="protein sequence ID" value="CAD8674461.1"/>
    <property type="molecule type" value="Transcribed_RNA"/>
</dbReference>
<dbReference type="PANTHER" id="PTHR16469:SF27">
    <property type="entry name" value="UBIQUITIN-ASSOCIATED AND SH3 DOMAIN-CONTAINING BA-RELATED"/>
    <property type="match status" value="1"/>
</dbReference>
<dbReference type="SMART" id="SM00855">
    <property type="entry name" value="PGAM"/>
    <property type="match status" value="1"/>
</dbReference>
<dbReference type="AlphaFoldDB" id="A0A7S0WN63"/>
<sequence length="357" mass="38660">MPPPSGPLAQAYEQLQWLAGAVYGTCCGGTRSHSTDTSALEDFIPLLSSEPGPSPVKALDAPHVQTSSLVTHPTSGPSRPETVLVMRHAHREDEENEAWSDTATRPWDPALSTHGRAQAMEAAQQLAAAQDQLRIEYVVTSPFLRCLQTSAEVVAKLMLPQGRWLVDFGMGEIGEPRLLMPSRPELERKVLGQPIDTWMWGSTSGGDALRRFMSLESDISRPGITPQLLNRPCAAFPESHESAMGRYRDELEWILDGGLLKGNVLVVTHGEAVRAAVNMHSRDATVYEVKHCAFVRLERGAAGAGAQADAGHGDELMFGEEDELLSIMPPKPQSGQSKAGGWRLACSSGETGVSWFS</sequence>
<name>A0A7S0WN63_9CHLO</name>
<dbReference type="Pfam" id="PF00300">
    <property type="entry name" value="His_Phos_1"/>
    <property type="match status" value="1"/>
</dbReference>
<dbReference type="InterPro" id="IPR029033">
    <property type="entry name" value="His_PPase_superfam"/>
</dbReference>
<evidence type="ECO:0008006" key="2">
    <source>
        <dbReference type="Google" id="ProtNLM"/>
    </source>
</evidence>
<proteinExistence type="predicted"/>
<organism evidence="1">
    <name type="scientific">Chlamydomonas leiostraca</name>
    <dbReference type="NCBI Taxonomy" id="1034604"/>
    <lineage>
        <taxon>Eukaryota</taxon>
        <taxon>Viridiplantae</taxon>
        <taxon>Chlorophyta</taxon>
        <taxon>core chlorophytes</taxon>
        <taxon>Chlorophyceae</taxon>
        <taxon>CS clade</taxon>
        <taxon>Chlamydomonadales</taxon>
        <taxon>Chlamydomonadaceae</taxon>
        <taxon>Chlamydomonas</taxon>
    </lineage>
</organism>
<gene>
    <name evidence="1" type="ORF">CLEI1391_LOCUS6360</name>
</gene>
<evidence type="ECO:0000313" key="1">
    <source>
        <dbReference type="EMBL" id="CAD8674461.1"/>
    </source>
</evidence>
<accession>A0A7S0WN63</accession>
<dbReference type="InterPro" id="IPR051710">
    <property type="entry name" value="Phosphatase_SH3-domain"/>
</dbReference>